<keyword evidence="9 11" id="KW-0472">Membrane</keyword>
<evidence type="ECO:0000256" key="6">
    <source>
        <dbReference type="ARBA" id="ARBA00022519"/>
    </source>
</evidence>
<accession>U5N8W7</accession>
<keyword evidence="7 11" id="KW-0812">Transmembrane</keyword>
<evidence type="ECO:0000256" key="2">
    <source>
        <dbReference type="ARBA" id="ARBA00007208"/>
    </source>
</evidence>
<evidence type="ECO:0000256" key="11">
    <source>
        <dbReference type="SAM" id="Phobius"/>
    </source>
</evidence>
<keyword evidence="11" id="KW-1133">Transmembrane helix</keyword>
<evidence type="ECO:0000256" key="1">
    <source>
        <dbReference type="ARBA" id="ARBA00004533"/>
    </source>
</evidence>
<dbReference type="Pfam" id="PF01203">
    <property type="entry name" value="T2SSN"/>
    <property type="match status" value="1"/>
</dbReference>
<protein>
    <recommendedName>
        <fullName evidence="3">Type II secretion system protein N</fullName>
    </recommendedName>
    <alternativeName>
        <fullName evidence="10">General secretion pathway protein N</fullName>
    </alternativeName>
</protein>
<comment type="similarity">
    <text evidence="2">Belongs to the GSP N family.</text>
</comment>
<keyword evidence="4" id="KW-0813">Transport</keyword>
<dbReference type="EMBL" id="CP004885">
    <property type="protein sequence ID" value="AGX87770.1"/>
    <property type="molecule type" value="Genomic_DNA"/>
</dbReference>
<dbReference type="eggNOG" id="ENOG502Z8UV">
    <property type="taxonomic scope" value="Bacteria"/>
</dbReference>
<sequence length="266" mass="28636">MSTTASRTEGAPWRWAWIGAVLGFLLGVLVYAPAGWLAVLAETGSGGRVQLHEARGTVWNGSARLALGAGGERAPMSSPVLSLPGRLQWRLAPMLWGVRLTWRAACCMSQEASATFALQQKGFVLTLSDGDSRWPAQWLRALGTPWNTIDARGDLDLHLEGVSFTRHDGRLRMAGTARLDAVDISSNLSTLRPMGSYRVLVRGGEAPTLALSTLRGSLRLSGTGQWTGGRLRFAGEATAAPEHRSALDNLLNIIGRRNGDRSIIQL</sequence>
<name>U5N8W7_9BURK</name>
<evidence type="ECO:0000256" key="10">
    <source>
        <dbReference type="ARBA" id="ARBA00030772"/>
    </source>
</evidence>
<dbReference type="Proteomes" id="UP000017184">
    <property type="component" value="Chromosome"/>
</dbReference>
<feature type="transmembrane region" description="Helical" evidence="11">
    <location>
        <begin position="15"/>
        <end position="41"/>
    </location>
</feature>
<dbReference type="KEGG" id="cbx:Cenrod_1685"/>
<evidence type="ECO:0000313" key="12">
    <source>
        <dbReference type="EMBL" id="AGX87770.1"/>
    </source>
</evidence>
<keyword evidence="13" id="KW-1185">Reference proteome</keyword>
<evidence type="ECO:0000256" key="3">
    <source>
        <dbReference type="ARBA" id="ARBA00021563"/>
    </source>
</evidence>
<reference evidence="12 13" key="1">
    <citation type="journal article" date="2013" name="Genome Biol.">
        <title>Genomic analysis reveals key aspects of prokaryotic symbiosis in the phototrophic consortium "Chlorochromatium aggregatum".</title>
        <authorList>
            <person name="Liu Z."/>
            <person name="Muller J."/>
            <person name="Li T."/>
            <person name="Alvey R.M."/>
            <person name="Vogl K."/>
            <person name="Frigaard N.U."/>
            <person name="Rockwell N.C."/>
            <person name="Boyd E.S."/>
            <person name="Tomsho L.P."/>
            <person name="Schuster S.C."/>
            <person name="Henke P."/>
            <person name="Rohde M."/>
            <person name="Overmann J."/>
            <person name="Bryant D.A."/>
        </authorList>
    </citation>
    <scope>NUCLEOTIDE SEQUENCE [LARGE SCALE GENOMIC DNA]</scope>
    <source>
        <strain evidence="12">CR</strain>
    </source>
</reference>
<dbReference type="GO" id="GO:0015628">
    <property type="term" value="P:protein secretion by the type II secretion system"/>
    <property type="evidence" value="ECO:0007669"/>
    <property type="project" value="InterPro"/>
</dbReference>
<evidence type="ECO:0000256" key="5">
    <source>
        <dbReference type="ARBA" id="ARBA00022475"/>
    </source>
</evidence>
<evidence type="ECO:0000256" key="9">
    <source>
        <dbReference type="ARBA" id="ARBA00023136"/>
    </source>
</evidence>
<evidence type="ECO:0000256" key="8">
    <source>
        <dbReference type="ARBA" id="ARBA00022927"/>
    </source>
</evidence>
<dbReference type="GO" id="GO:0005886">
    <property type="term" value="C:plasma membrane"/>
    <property type="evidence" value="ECO:0007669"/>
    <property type="project" value="UniProtKB-SubCell"/>
</dbReference>
<dbReference type="HOGENOM" id="CLU_080660_0_0_4"/>
<dbReference type="OrthoDB" id="8558191at2"/>
<evidence type="ECO:0000313" key="13">
    <source>
        <dbReference type="Proteomes" id="UP000017184"/>
    </source>
</evidence>
<dbReference type="AlphaFoldDB" id="U5N8W7"/>
<dbReference type="InterPro" id="IPR022792">
    <property type="entry name" value="T2SS_protein-GspN"/>
</dbReference>
<dbReference type="PATRIC" id="fig|946483.4.peg.1703"/>
<dbReference type="RefSeq" id="WP_022773839.1">
    <property type="nucleotide sequence ID" value="NC_022576.1"/>
</dbReference>
<keyword evidence="5" id="KW-1003">Cell membrane</keyword>
<gene>
    <name evidence="12" type="primary">gspN</name>
    <name evidence="12" type="ORF">Cenrod_1685</name>
</gene>
<evidence type="ECO:0000256" key="7">
    <source>
        <dbReference type="ARBA" id="ARBA00022692"/>
    </source>
</evidence>
<proteinExistence type="inferred from homology"/>
<evidence type="ECO:0000256" key="4">
    <source>
        <dbReference type="ARBA" id="ARBA00022448"/>
    </source>
</evidence>
<dbReference type="GO" id="GO:0015627">
    <property type="term" value="C:type II protein secretion system complex"/>
    <property type="evidence" value="ECO:0007669"/>
    <property type="project" value="InterPro"/>
</dbReference>
<keyword evidence="6" id="KW-0997">Cell inner membrane</keyword>
<dbReference type="STRING" id="946483.Cenrod_1685"/>
<organism evidence="12 13">
    <name type="scientific">Candidatus Symbiobacter mobilis CR</name>
    <dbReference type="NCBI Taxonomy" id="946483"/>
    <lineage>
        <taxon>Bacteria</taxon>
        <taxon>Pseudomonadati</taxon>
        <taxon>Pseudomonadota</taxon>
        <taxon>Betaproteobacteria</taxon>
        <taxon>Burkholderiales</taxon>
        <taxon>Comamonadaceae</taxon>
    </lineage>
</organism>
<comment type="subcellular location">
    <subcellularLocation>
        <location evidence="1">Cell inner membrane</location>
    </subcellularLocation>
</comment>
<keyword evidence="8" id="KW-0653">Protein transport</keyword>